<protein>
    <submittedName>
        <fullName evidence="2">Uncharacterized protein</fullName>
    </submittedName>
</protein>
<dbReference type="Proteomes" id="UP000799302">
    <property type="component" value="Unassembled WGS sequence"/>
</dbReference>
<dbReference type="EMBL" id="MU004237">
    <property type="protein sequence ID" value="KAF2667898.1"/>
    <property type="molecule type" value="Genomic_DNA"/>
</dbReference>
<name>A0A6A6U9U9_9PEZI</name>
<keyword evidence="3" id="KW-1185">Reference proteome</keyword>
<dbReference type="OrthoDB" id="245563at2759"/>
<feature type="compositionally biased region" description="Basic and acidic residues" evidence="1">
    <location>
        <begin position="7"/>
        <end position="22"/>
    </location>
</feature>
<evidence type="ECO:0000313" key="2">
    <source>
        <dbReference type="EMBL" id="KAF2667898.1"/>
    </source>
</evidence>
<sequence length="254" mass="28034">MDPAVELLRHPDPNESDGNDPRKRDSLILVIALDDGPLDTDSIISYYPPLLRMCRMLRAKKPEAAIRIITDDDPVIVFLADAYMREHEQLMDMLVGFVHAGGMLVCADKFAITINSVELKPFFSSFGLPWDMGACYRTAYVVNPACSHTPLSCHELTEKTNVKALLLENVAEGDKLYVPKEGARIQSVILSAMGQLGPVLENRSLTPTAFAKVGLGYVMYSGDVQGHEHATHMAILAACTKMHKFLGAAYDRQQ</sequence>
<gene>
    <name evidence="2" type="ORF">BT63DRAFT_457199</name>
</gene>
<feature type="region of interest" description="Disordered" evidence="1">
    <location>
        <begin position="1"/>
        <end position="22"/>
    </location>
</feature>
<dbReference type="AlphaFoldDB" id="A0A6A6U9U9"/>
<accession>A0A6A6U9U9</accession>
<proteinExistence type="predicted"/>
<evidence type="ECO:0000313" key="3">
    <source>
        <dbReference type="Proteomes" id="UP000799302"/>
    </source>
</evidence>
<evidence type="ECO:0000256" key="1">
    <source>
        <dbReference type="SAM" id="MobiDB-lite"/>
    </source>
</evidence>
<organism evidence="2 3">
    <name type="scientific">Microthyrium microscopicum</name>
    <dbReference type="NCBI Taxonomy" id="703497"/>
    <lineage>
        <taxon>Eukaryota</taxon>
        <taxon>Fungi</taxon>
        <taxon>Dikarya</taxon>
        <taxon>Ascomycota</taxon>
        <taxon>Pezizomycotina</taxon>
        <taxon>Dothideomycetes</taxon>
        <taxon>Dothideomycetes incertae sedis</taxon>
        <taxon>Microthyriales</taxon>
        <taxon>Microthyriaceae</taxon>
        <taxon>Microthyrium</taxon>
    </lineage>
</organism>
<reference evidence="2" key="1">
    <citation type="journal article" date="2020" name="Stud. Mycol.">
        <title>101 Dothideomycetes genomes: a test case for predicting lifestyles and emergence of pathogens.</title>
        <authorList>
            <person name="Haridas S."/>
            <person name="Albert R."/>
            <person name="Binder M."/>
            <person name="Bloem J."/>
            <person name="Labutti K."/>
            <person name="Salamov A."/>
            <person name="Andreopoulos B."/>
            <person name="Baker S."/>
            <person name="Barry K."/>
            <person name="Bills G."/>
            <person name="Bluhm B."/>
            <person name="Cannon C."/>
            <person name="Castanera R."/>
            <person name="Culley D."/>
            <person name="Daum C."/>
            <person name="Ezra D."/>
            <person name="Gonzalez J."/>
            <person name="Henrissat B."/>
            <person name="Kuo A."/>
            <person name="Liang C."/>
            <person name="Lipzen A."/>
            <person name="Lutzoni F."/>
            <person name="Magnuson J."/>
            <person name="Mondo S."/>
            <person name="Nolan M."/>
            <person name="Ohm R."/>
            <person name="Pangilinan J."/>
            <person name="Park H.-J."/>
            <person name="Ramirez L."/>
            <person name="Alfaro M."/>
            <person name="Sun H."/>
            <person name="Tritt A."/>
            <person name="Yoshinaga Y."/>
            <person name="Zwiers L.-H."/>
            <person name="Turgeon B."/>
            <person name="Goodwin S."/>
            <person name="Spatafora J."/>
            <person name="Crous P."/>
            <person name="Grigoriev I."/>
        </authorList>
    </citation>
    <scope>NUCLEOTIDE SEQUENCE</scope>
    <source>
        <strain evidence="2">CBS 115976</strain>
    </source>
</reference>